<accession>A0ABV9D9A8</accession>
<dbReference type="RefSeq" id="WP_244925317.1">
    <property type="nucleotide sequence ID" value="NZ_CP033325.1"/>
</dbReference>
<comment type="caution">
    <text evidence="1">The sequence shown here is derived from an EMBL/GenBank/DDBJ whole genome shotgun (WGS) entry which is preliminary data.</text>
</comment>
<reference evidence="2" key="1">
    <citation type="journal article" date="2019" name="Int. J. Syst. Evol. Microbiol.">
        <title>The Global Catalogue of Microorganisms (GCM) 10K type strain sequencing project: providing services to taxonomists for standard genome sequencing and annotation.</title>
        <authorList>
            <consortium name="The Broad Institute Genomics Platform"/>
            <consortium name="The Broad Institute Genome Sequencing Center for Infectious Disease"/>
            <person name="Wu L."/>
            <person name="Ma J."/>
        </authorList>
    </citation>
    <scope>NUCLEOTIDE SEQUENCE [LARGE SCALE GENOMIC DNA]</scope>
    <source>
        <strain evidence="2">JCM 3369</strain>
    </source>
</reference>
<evidence type="ECO:0000313" key="1">
    <source>
        <dbReference type="EMBL" id="MFC4554838.1"/>
    </source>
</evidence>
<name>A0ABV9D9A8_9MICO</name>
<dbReference type="Proteomes" id="UP001595955">
    <property type="component" value="Unassembled WGS sequence"/>
</dbReference>
<organism evidence="1 2">
    <name type="scientific">Georgenia faecalis</name>
    <dbReference type="NCBI Taxonomy" id="2483799"/>
    <lineage>
        <taxon>Bacteria</taxon>
        <taxon>Bacillati</taxon>
        <taxon>Actinomycetota</taxon>
        <taxon>Actinomycetes</taxon>
        <taxon>Micrococcales</taxon>
        <taxon>Bogoriellaceae</taxon>
        <taxon>Georgenia</taxon>
    </lineage>
</organism>
<protein>
    <recommendedName>
        <fullName evidence="3">DUF2071 domain-containing protein</fullName>
    </recommendedName>
</protein>
<gene>
    <name evidence="1" type="ORF">ACFO3F_06225</name>
</gene>
<sequence>MLGTWPRSPFGAFADVMVERADGHRVLLAPDPEVASFVAGTYRFDEVRQVPVTVRRPPHATPGDPSGRWRVSAGPLRAEFTVGGRTGLGRLLRRQPPGISLSRAWALAVGPVARLVLPGVRTLGTAGGGRREWYAARDEHRITAARAWWDGTDLGNLRPVSPPPAFGFSSTPARPSLVRVVSTVELGADRGAGPEPAS</sequence>
<keyword evidence="2" id="KW-1185">Reference proteome</keyword>
<dbReference type="EMBL" id="JBHSGF010000003">
    <property type="protein sequence ID" value="MFC4554838.1"/>
    <property type="molecule type" value="Genomic_DNA"/>
</dbReference>
<evidence type="ECO:0008006" key="3">
    <source>
        <dbReference type="Google" id="ProtNLM"/>
    </source>
</evidence>
<evidence type="ECO:0000313" key="2">
    <source>
        <dbReference type="Proteomes" id="UP001595955"/>
    </source>
</evidence>
<proteinExistence type="predicted"/>